<name>A0ABW5WXW7_9FLAO</name>
<evidence type="ECO:0000313" key="2">
    <source>
        <dbReference type="EMBL" id="MFD2831661.1"/>
    </source>
</evidence>
<evidence type="ECO:0000256" key="1">
    <source>
        <dbReference type="SAM" id="Phobius"/>
    </source>
</evidence>
<feature type="transmembrane region" description="Helical" evidence="1">
    <location>
        <begin position="16"/>
        <end position="37"/>
    </location>
</feature>
<dbReference type="RefSeq" id="WP_251741426.1">
    <property type="nucleotide sequence ID" value="NZ_JBHUOJ010000001.1"/>
</dbReference>
<dbReference type="Proteomes" id="UP001597438">
    <property type="component" value="Unassembled WGS sequence"/>
</dbReference>
<keyword evidence="1" id="KW-0812">Transmembrane</keyword>
<keyword evidence="1" id="KW-0472">Membrane</keyword>
<comment type="caution">
    <text evidence="2">The sequence shown here is derived from an EMBL/GenBank/DDBJ whole genome shotgun (WGS) entry which is preliminary data.</text>
</comment>
<reference evidence="3" key="1">
    <citation type="journal article" date="2019" name="Int. J. Syst. Evol. Microbiol.">
        <title>The Global Catalogue of Microorganisms (GCM) 10K type strain sequencing project: providing services to taxonomists for standard genome sequencing and annotation.</title>
        <authorList>
            <consortium name="The Broad Institute Genomics Platform"/>
            <consortium name="The Broad Institute Genome Sequencing Center for Infectious Disease"/>
            <person name="Wu L."/>
            <person name="Ma J."/>
        </authorList>
    </citation>
    <scope>NUCLEOTIDE SEQUENCE [LARGE SCALE GENOMIC DNA]</scope>
    <source>
        <strain evidence="3">KCTC 52925</strain>
    </source>
</reference>
<evidence type="ECO:0008006" key="4">
    <source>
        <dbReference type="Google" id="ProtNLM"/>
    </source>
</evidence>
<sequence length="222" mass="25707">MIISGILNILGIDSDLILPSLISSTVLISLFLIGRLLDSIVERKRNSQEWYMKMVLEPNISSINNFFGELLTDTISIGEQISKDTSLENKTLLFEELALKKRKLEFNFILLVSKPYPKTANNLTDYINSTYDCCVGYLDAGNFCGEVQDQFEQDLMVLKAEFFEEIYHPFRFKSFFKWFKKNYLWVFVLILILLFTFLIGSSETEQKTSKQSQTVPMIKQGR</sequence>
<feature type="transmembrane region" description="Helical" evidence="1">
    <location>
        <begin position="183"/>
        <end position="201"/>
    </location>
</feature>
<evidence type="ECO:0000313" key="3">
    <source>
        <dbReference type="Proteomes" id="UP001597438"/>
    </source>
</evidence>
<organism evidence="2 3">
    <name type="scientific">Christiangramia antarctica</name>
    <dbReference type="NCBI Taxonomy" id="2058158"/>
    <lineage>
        <taxon>Bacteria</taxon>
        <taxon>Pseudomonadati</taxon>
        <taxon>Bacteroidota</taxon>
        <taxon>Flavobacteriia</taxon>
        <taxon>Flavobacteriales</taxon>
        <taxon>Flavobacteriaceae</taxon>
        <taxon>Christiangramia</taxon>
    </lineage>
</organism>
<dbReference type="EMBL" id="JBHUOJ010000001">
    <property type="protein sequence ID" value="MFD2831661.1"/>
    <property type="molecule type" value="Genomic_DNA"/>
</dbReference>
<keyword evidence="3" id="KW-1185">Reference proteome</keyword>
<gene>
    <name evidence="2" type="ORF">ACFSYS_00075</name>
</gene>
<proteinExistence type="predicted"/>
<protein>
    <recommendedName>
        <fullName evidence="4">SMODS and SLOG-associating 2TM effector domain-containing protein</fullName>
    </recommendedName>
</protein>
<keyword evidence="1" id="KW-1133">Transmembrane helix</keyword>
<accession>A0ABW5WXW7</accession>